<dbReference type="InterPro" id="IPR036444">
    <property type="entry name" value="PLipase_A2_dom_sf"/>
</dbReference>
<keyword evidence="3" id="KW-1185">Reference proteome</keyword>
<protein>
    <submittedName>
        <fullName evidence="2">Predicted protein</fullName>
    </submittedName>
</protein>
<dbReference type="RefSeq" id="XP_002677664.1">
    <property type="nucleotide sequence ID" value="XM_002677618.1"/>
</dbReference>
<dbReference type="InParanoid" id="D2VDL8"/>
<accession>D2VDL8</accession>
<name>D2VDL8_NAEGR</name>
<dbReference type="AlphaFoldDB" id="D2VDL8"/>
<dbReference type="GeneID" id="8849325"/>
<evidence type="ECO:0000313" key="2">
    <source>
        <dbReference type="EMBL" id="EFC44920.1"/>
    </source>
</evidence>
<keyword evidence="1" id="KW-0732">Signal</keyword>
<dbReference type="VEuPathDB" id="AmoebaDB:NAEGRDRAFT_66966"/>
<gene>
    <name evidence="2" type="ORF">NAEGRDRAFT_66966</name>
</gene>
<dbReference type="InterPro" id="IPR010711">
    <property type="entry name" value="PLA2G12"/>
</dbReference>
<evidence type="ECO:0000313" key="3">
    <source>
        <dbReference type="Proteomes" id="UP000006671"/>
    </source>
</evidence>
<dbReference type="Proteomes" id="UP000006671">
    <property type="component" value="Unassembled WGS sequence"/>
</dbReference>
<dbReference type="SUPFAM" id="SSF48619">
    <property type="entry name" value="Phospholipase A2, PLA2"/>
    <property type="match status" value="1"/>
</dbReference>
<organism evidence="3">
    <name type="scientific">Naegleria gruberi</name>
    <name type="common">Amoeba</name>
    <dbReference type="NCBI Taxonomy" id="5762"/>
    <lineage>
        <taxon>Eukaryota</taxon>
        <taxon>Discoba</taxon>
        <taxon>Heterolobosea</taxon>
        <taxon>Tetramitia</taxon>
        <taxon>Eutetramitia</taxon>
        <taxon>Vahlkampfiidae</taxon>
        <taxon>Naegleria</taxon>
    </lineage>
</organism>
<dbReference type="OMA" id="CTCDSEN"/>
<reference evidence="2 3" key="1">
    <citation type="journal article" date="2010" name="Cell">
        <title>The genome of Naegleria gruberi illuminates early eukaryotic versatility.</title>
        <authorList>
            <person name="Fritz-Laylin L.K."/>
            <person name="Prochnik S.E."/>
            <person name="Ginger M.L."/>
            <person name="Dacks J.B."/>
            <person name="Carpenter M.L."/>
            <person name="Field M.C."/>
            <person name="Kuo A."/>
            <person name="Paredez A."/>
            <person name="Chapman J."/>
            <person name="Pham J."/>
            <person name="Shu S."/>
            <person name="Neupane R."/>
            <person name="Cipriano M."/>
            <person name="Mancuso J."/>
            <person name="Tu H."/>
            <person name="Salamov A."/>
            <person name="Lindquist E."/>
            <person name="Shapiro H."/>
            <person name="Lucas S."/>
            <person name="Grigoriev I.V."/>
            <person name="Cande W.Z."/>
            <person name="Fulton C."/>
            <person name="Rokhsar D.S."/>
            <person name="Dawson S.C."/>
        </authorList>
    </citation>
    <scope>NUCLEOTIDE SEQUENCE [LARGE SCALE GENOMIC DNA]</scope>
    <source>
        <strain evidence="2 3">NEG-M</strain>
    </source>
</reference>
<dbReference type="GO" id="GO:0004623">
    <property type="term" value="F:phospholipase A2 activity"/>
    <property type="evidence" value="ECO:0007669"/>
    <property type="project" value="InterPro"/>
</dbReference>
<dbReference type="OrthoDB" id="3935740at2759"/>
<dbReference type="GO" id="GO:0016042">
    <property type="term" value="P:lipid catabolic process"/>
    <property type="evidence" value="ECO:0007669"/>
    <property type="project" value="InterPro"/>
</dbReference>
<sequence>MQINGKLVFTLLLAVVLLFFIADSQQSCSGLPTCSTPRAGHKPSVNGCGPRHSKILNLLGNVLFKAFEECCNGHDVCYETCGVSRSTCDSQLYSCMKQVCKKQSRLKRGWCELKAKGINMGLKPDFDVNCKAFAGAQNKACDCSVAAPASNDDDDLSDEE</sequence>
<dbReference type="KEGG" id="ngr:NAEGRDRAFT_66966"/>
<dbReference type="PANTHER" id="PTHR12824:SF8">
    <property type="entry name" value="GXIVSPLA2, ISOFORM A"/>
    <property type="match status" value="1"/>
</dbReference>
<feature type="chain" id="PRO_5003038464" evidence="1">
    <location>
        <begin position="25"/>
        <end position="160"/>
    </location>
</feature>
<dbReference type="EMBL" id="GG738865">
    <property type="protein sequence ID" value="EFC44920.1"/>
    <property type="molecule type" value="Genomic_DNA"/>
</dbReference>
<feature type="signal peptide" evidence="1">
    <location>
        <begin position="1"/>
        <end position="24"/>
    </location>
</feature>
<dbReference type="STRING" id="5762.D2VDL8"/>
<dbReference type="Pfam" id="PF06951">
    <property type="entry name" value="PLA2G12"/>
    <property type="match status" value="1"/>
</dbReference>
<dbReference type="GO" id="GO:0006644">
    <property type="term" value="P:phospholipid metabolic process"/>
    <property type="evidence" value="ECO:0007669"/>
    <property type="project" value="InterPro"/>
</dbReference>
<dbReference type="GO" id="GO:0005576">
    <property type="term" value="C:extracellular region"/>
    <property type="evidence" value="ECO:0007669"/>
    <property type="project" value="InterPro"/>
</dbReference>
<dbReference type="Gene3D" id="1.20.90.10">
    <property type="entry name" value="Phospholipase A2 domain"/>
    <property type="match status" value="1"/>
</dbReference>
<dbReference type="GO" id="GO:0005509">
    <property type="term" value="F:calcium ion binding"/>
    <property type="evidence" value="ECO:0007669"/>
    <property type="project" value="InterPro"/>
</dbReference>
<dbReference type="PANTHER" id="PTHR12824">
    <property type="entry name" value="GROUP XII SECRETORY PHOSPHOLIPASE A2 FAMILY MEMBER"/>
    <property type="match status" value="1"/>
</dbReference>
<evidence type="ECO:0000256" key="1">
    <source>
        <dbReference type="SAM" id="SignalP"/>
    </source>
</evidence>
<proteinExistence type="predicted"/>
<dbReference type="GO" id="GO:0050482">
    <property type="term" value="P:arachidonate secretion"/>
    <property type="evidence" value="ECO:0007669"/>
    <property type="project" value="InterPro"/>
</dbReference>